<organism evidence="3 4">
    <name type="scientific">Streptacidiphilus alkalitolerans</name>
    <dbReference type="NCBI Taxonomy" id="3342712"/>
    <lineage>
        <taxon>Bacteria</taxon>
        <taxon>Bacillati</taxon>
        <taxon>Actinomycetota</taxon>
        <taxon>Actinomycetes</taxon>
        <taxon>Kitasatosporales</taxon>
        <taxon>Streptomycetaceae</taxon>
        <taxon>Streptacidiphilus</taxon>
    </lineage>
</organism>
<dbReference type="InterPro" id="IPR002397">
    <property type="entry name" value="Cyt_P450_B"/>
</dbReference>
<evidence type="ECO:0000313" key="4">
    <source>
        <dbReference type="Proteomes" id="UP001592530"/>
    </source>
</evidence>
<evidence type="ECO:0000256" key="1">
    <source>
        <dbReference type="ARBA" id="ARBA00010617"/>
    </source>
</evidence>
<dbReference type="PRINTS" id="PR00359">
    <property type="entry name" value="BP450"/>
</dbReference>
<evidence type="ECO:0000313" key="3">
    <source>
        <dbReference type="EMBL" id="MFC1435383.1"/>
    </source>
</evidence>
<protein>
    <submittedName>
        <fullName evidence="3">Cytochrome P450</fullName>
    </submittedName>
</protein>
<proteinExistence type="inferred from homology"/>
<dbReference type="Pfam" id="PF00067">
    <property type="entry name" value="p450"/>
    <property type="match status" value="1"/>
</dbReference>
<dbReference type="EMBL" id="JBHEZY010000018">
    <property type="protein sequence ID" value="MFC1435383.1"/>
    <property type="molecule type" value="Genomic_DNA"/>
</dbReference>
<keyword evidence="2" id="KW-0560">Oxidoreductase</keyword>
<dbReference type="Gene3D" id="1.10.630.10">
    <property type="entry name" value="Cytochrome P450"/>
    <property type="match status" value="1"/>
</dbReference>
<keyword evidence="2" id="KW-0408">Iron</keyword>
<dbReference type="PROSITE" id="PS00086">
    <property type="entry name" value="CYTOCHROME_P450"/>
    <property type="match status" value="1"/>
</dbReference>
<sequence>MWLVTGHAEVHAAAVDSRLSVDKRHATSAGSAGDAMPAVLGAHLLNSDPPAHTRLRKLVSKAFAPPSVRQLQHEVQRSVDALLDTLSVGSVTDLVTQFAQPLSMSVICDLLGLPMAERRDFRGWTDTLLSPAADAATRSREAMIAMHGYLSDVVARRRQRPGADILSHLVHARDDGAGLTESELVGMCFLLLFGGYHNSASLISTSLLAVLTHPCHLASVRSGELAIEAVTDEALRWNPPTMLSVRRFATEPLRIDGVDIKTGDRVWLSWAAANRDPSVYEYSDRFNPWRPRSTHLAFGHGAHYCLAAALGRLEGNVALRSVVQRFPSIKLAGQAAPEWKPSLRSRSLASLHVTL</sequence>
<dbReference type="RefSeq" id="WP_380558445.1">
    <property type="nucleotide sequence ID" value="NZ_JBHEZY010000018.1"/>
</dbReference>
<dbReference type="Proteomes" id="UP001592530">
    <property type="component" value="Unassembled WGS sequence"/>
</dbReference>
<dbReference type="PANTHER" id="PTHR46696:SF1">
    <property type="entry name" value="CYTOCHROME P450 YJIB-RELATED"/>
    <property type="match status" value="1"/>
</dbReference>
<keyword evidence="2" id="KW-0349">Heme</keyword>
<keyword evidence="2" id="KW-0503">Monooxygenase</keyword>
<dbReference type="CDD" id="cd11029">
    <property type="entry name" value="CYP107-like"/>
    <property type="match status" value="1"/>
</dbReference>
<reference evidence="3 4" key="1">
    <citation type="submission" date="2024-09" db="EMBL/GenBank/DDBJ databases">
        <authorList>
            <person name="Lee S.D."/>
        </authorList>
    </citation>
    <scope>NUCLEOTIDE SEQUENCE [LARGE SCALE GENOMIC DNA]</scope>
    <source>
        <strain evidence="3 4">N1-3</strain>
    </source>
</reference>
<dbReference type="SUPFAM" id="SSF48264">
    <property type="entry name" value="Cytochrome P450"/>
    <property type="match status" value="1"/>
</dbReference>
<dbReference type="InterPro" id="IPR036396">
    <property type="entry name" value="Cyt_P450_sf"/>
</dbReference>
<comment type="similarity">
    <text evidence="1 2">Belongs to the cytochrome P450 family.</text>
</comment>
<dbReference type="PANTHER" id="PTHR46696">
    <property type="entry name" value="P450, PUTATIVE (EUROFUNG)-RELATED"/>
    <property type="match status" value="1"/>
</dbReference>
<accession>A0ABV6XAV8</accession>
<name>A0ABV6XAV8_9ACTN</name>
<gene>
    <name evidence="3" type="ORF">ACEZDB_32555</name>
</gene>
<dbReference type="InterPro" id="IPR001128">
    <property type="entry name" value="Cyt_P450"/>
</dbReference>
<evidence type="ECO:0000256" key="2">
    <source>
        <dbReference type="RuleBase" id="RU000461"/>
    </source>
</evidence>
<comment type="caution">
    <text evidence="3">The sequence shown here is derived from an EMBL/GenBank/DDBJ whole genome shotgun (WGS) entry which is preliminary data.</text>
</comment>
<dbReference type="InterPro" id="IPR017972">
    <property type="entry name" value="Cyt_P450_CS"/>
</dbReference>
<keyword evidence="2" id="KW-0479">Metal-binding</keyword>